<dbReference type="SUPFAM" id="SSF51735">
    <property type="entry name" value="NAD(P)-binding Rossmann-fold domains"/>
    <property type="match status" value="1"/>
</dbReference>
<accession>A0A5B2V914</accession>
<dbReference type="InterPro" id="IPR036291">
    <property type="entry name" value="NAD(P)-bd_dom_sf"/>
</dbReference>
<protein>
    <submittedName>
        <fullName evidence="2">NAD-dependent epimerase/dehydratase family protein</fullName>
    </submittedName>
</protein>
<dbReference type="PANTHER" id="PTHR43245">
    <property type="entry name" value="BIFUNCTIONAL POLYMYXIN RESISTANCE PROTEIN ARNA"/>
    <property type="match status" value="1"/>
</dbReference>
<comment type="caution">
    <text evidence="2">The sequence shown here is derived from an EMBL/GenBank/DDBJ whole genome shotgun (WGS) entry which is preliminary data.</text>
</comment>
<sequence>MTILVTGGGGFVGAWIIRRLAAEGRAVRVLDARDDRRLVAEIAGDVPLDWRVGDIVDGETVAAAAEGCEAVIHLAAILTPACAADPVRGAMIDLVGTLHVFEAARRHGIRRVVYMSSAGVFGPHDGAVPWPTTHYGAYKLACEGCARAYAERDGTASVGFRPFIVYGPGREVGLTAGPTLACRAAARGEAYTIPYTGGADMIHVEDVAAAFVAATLAPGITGAHVFNILGEVATTAEIVDAIRAEVPDARIAVDGPPLPIVSAIAEDRGLARLLPGLPRTGLREGIARTIRHYGPLP</sequence>
<dbReference type="InterPro" id="IPR050177">
    <property type="entry name" value="Lipid_A_modif_metabolic_enz"/>
</dbReference>
<dbReference type="Proteomes" id="UP000323142">
    <property type="component" value="Unassembled WGS sequence"/>
</dbReference>
<name>A0A5B2V914_9HYPH</name>
<dbReference type="EMBL" id="VUOA01000034">
    <property type="protein sequence ID" value="KAA2235504.1"/>
    <property type="molecule type" value="Genomic_DNA"/>
</dbReference>
<organism evidence="2 3">
    <name type="scientific">Salinarimonas soli</name>
    <dbReference type="NCBI Taxonomy" id="1638099"/>
    <lineage>
        <taxon>Bacteria</taxon>
        <taxon>Pseudomonadati</taxon>
        <taxon>Pseudomonadota</taxon>
        <taxon>Alphaproteobacteria</taxon>
        <taxon>Hyphomicrobiales</taxon>
        <taxon>Salinarimonadaceae</taxon>
        <taxon>Salinarimonas</taxon>
    </lineage>
</organism>
<dbReference type="Gene3D" id="3.40.50.720">
    <property type="entry name" value="NAD(P)-binding Rossmann-like Domain"/>
    <property type="match status" value="1"/>
</dbReference>
<reference evidence="2 3" key="1">
    <citation type="submission" date="2019-09" db="EMBL/GenBank/DDBJ databases">
        <title>Salinarimonas rosea gen. nov., sp. nov., a new member of the a-2 subgroup of the Proteobacteria.</title>
        <authorList>
            <person name="Liu J."/>
        </authorList>
    </citation>
    <scope>NUCLEOTIDE SEQUENCE [LARGE SCALE GENOMIC DNA]</scope>
    <source>
        <strain evidence="2 3">BN140002</strain>
    </source>
</reference>
<proteinExistence type="predicted"/>
<dbReference type="AlphaFoldDB" id="A0A5B2V914"/>
<dbReference type="OrthoDB" id="9771073at2"/>
<dbReference type="CDD" id="cd08946">
    <property type="entry name" value="SDR_e"/>
    <property type="match status" value="1"/>
</dbReference>
<feature type="domain" description="NAD-dependent epimerase/dehydratase" evidence="1">
    <location>
        <begin position="3"/>
        <end position="227"/>
    </location>
</feature>
<keyword evidence="3" id="KW-1185">Reference proteome</keyword>
<reference evidence="2 3" key="2">
    <citation type="submission" date="2019-09" db="EMBL/GenBank/DDBJ databases">
        <authorList>
            <person name="Jin C."/>
        </authorList>
    </citation>
    <scope>NUCLEOTIDE SEQUENCE [LARGE SCALE GENOMIC DNA]</scope>
    <source>
        <strain evidence="2 3">BN140002</strain>
    </source>
</reference>
<evidence type="ECO:0000313" key="2">
    <source>
        <dbReference type="EMBL" id="KAA2235504.1"/>
    </source>
</evidence>
<evidence type="ECO:0000259" key="1">
    <source>
        <dbReference type="Pfam" id="PF01370"/>
    </source>
</evidence>
<dbReference type="RefSeq" id="WP_149820301.1">
    <property type="nucleotide sequence ID" value="NZ_VUOA01000034.1"/>
</dbReference>
<dbReference type="InterPro" id="IPR001509">
    <property type="entry name" value="Epimerase_deHydtase"/>
</dbReference>
<dbReference type="Pfam" id="PF01370">
    <property type="entry name" value="Epimerase"/>
    <property type="match status" value="1"/>
</dbReference>
<gene>
    <name evidence="2" type="ORF">F0L46_18525</name>
</gene>
<evidence type="ECO:0000313" key="3">
    <source>
        <dbReference type="Proteomes" id="UP000323142"/>
    </source>
</evidence>